<comment type="caution">
    <text evidence="14">The sequence shown here is derived from an EMBL/GenBank/DDBJ whole genome shotgun (WGS) entry which is preliminary data.</text>
</comment>
<evidence type="ECO:0000313" key="15">
    <source>
        <dbReference type="Proteomes" id="UP000251002"/>
    </source>
</evidence>
<comment type="similarity">
    <text evidence="9 13">Belongs to the QueA family.</text>
</comment>
<proteinExistence type="inferred from homology"/>
<dbReference type="Gene3D" id="2.40.10.240">
    <property type="entry name" value="QueA-like"/>
    <property type="match status" value="1"/>
</dbReference>
<comment type="pathway">
    <text evidence="2 13">tRNA modification; tRNA-queuosine biosynthesis.</text>
</comment>
<keyword evidence="4 13" id="KW-0963">Cytoplasm</keyword>
<dbReference type="InterPro" id="IPR036100">
    <property type="entry name" value="QueA_sf"/>
</dbReference>
<dbReference type="InterPro" id="IPR042119">
    <property type="entry name" value="QueA_dom2"/>
</dbReference>
<dbReference type="AlphaFoldDB" id="A0A365KTS1"/>
<dbReference type="EC" id="2.4.99.17" evidence="10 13"/>
<dbReference type="Pfam" id="PF02547">
    <property type="entry name" value="Queuosine_synth"/>
    <property type="match status" value="1"/>
</dbReference>
<evidence type="ECO:0000256" key="7">
    <source>
        <dbReference type="ARBA" id="ARBA00022785"/>
    </source>
</evidence>
<evidence type="ECO:0000256" key="11">
    <source>
        <dbReference type="ARBA" id="ARBA00069325"/>
    </source>
</evidence>
<dbReference type="Gene3D" id="3.40.1780.10">
    <property type="entry name" value="QueA-like"/>
    <property type="match status" value="1"/>
</dbReference>
<dbReference type="FunFam" id="2.40.10.240:FF:000002">
    <property type="entry name" value="S-adenosylmethionine:tRNA ribosyltransferase-isomerase"/>
    <property type="match status" value="1"/>
</dbReference>
<evidence type="ECO:0000256" key="1">
    <source>
        <dbReference type="ARBA" id="ARBA00004496"/>
    </source>
</evidence>
<dbReference type="NCBIfam" id="NF001140">
    <property type="entry name" value="PRK00147.1"/>
    <property type="match status" value="1"/>
</dbReference>
<dbReference type="GO" id="GO:0005737">
    <property type="term" value="C:cytoplasm"/>
    <property type="evidence" value="ECO:0007669"/>
    <property type="project" value="UniProtKB-SubCell"/>
</dbReference>
<evidence type="ECO:0000256" key="4">
    <source>
        <dbReference type="ARBA" id="ARBA00022490"/>
    </source>
</evidence>
<keyword evidence="14" id="KW-0328">Glycosyltransferase</keyword>
<organism evidence="14 15">
    <name type="scientific">Planococcus halotolerans</name>
    <dbReference type="NCBI Taxonomy" id="2233542"/>
    <lineage>
        <taxon>Bacteria</taxon>
        <taxon>Bacillati</taxon>
        <taxon>Bacillota</taxon>
        <taxon>Bacilli</taxon>
        <taxon>Bacillales</taxon>
        <taxon>Caryophanaceae</taxon>
        <taxon>Planococcus</taxon>
    </lineage>
</organism>
<evidence type="ECO:0000256" key="3">
    <source>
        <dbReference type="ARBA" id="ARBA00011245"/>
    </source>
</evidence>
<dbReference type="InterPro" id="IPR003699">
    <property type="entry name" value="QueA"/>
</dbReference>
<evidence type="ECO:0000256" key="13">
    <source>
        <dbReference type="HAMAP-Rule" id="MF_00113"/>
    </source>
</evidence>
<dbReference type="GO" id="GO:0051075">
    <property type="term" value="F:S-adenosylmethionine:tRNA ribosyltransferase-isomerase activity"/>
    <property type="evidence" value="ECO:0007669"/>
    <property type="project" value="UniProtKB-EC"/>
</dbReference>
<keyword evidence="5 13" id="KW-0808">Transferase</keyword>
<dbReference type="FunFam" id="3.40.1780.10:FF:000001">
    <property type="entry name" value="S-adenosylmethionine:tRNA ribosyltransferase-isomerase"/>
    <property type="match status" value="1"/>
</dbReference>
<dbReference type="UniPathway" id="UPA00392"/>
<keyword evidence="14" id="KW-0413">Isomerase</keyword>
<comment type="subcellular location">
    <subcellularLocation>
        <location evidence="1 13">Cytoplasm</location>
    </subcellularLocation>
</comment>
<name>A0A365KTS1_9BACL</name>
<evidence type="ECO:0000256" key="6">
    <source>
        <dbReference type="ARBA" id="ARBA00022691"/>
    </source>
</evidence>
<keyword evidence="7 13" id="KW-0671">Queuosine biosynthesis</keyword>
<keyword evidence="15" id="KW-1185">Reference proteome</keyword>
<evidence type="ECO:0000256" key="10">
    <source>
        <dbReference type="ARBA" id="ARBA00066503"/>
    </source>
</evidence>
<dbReference type="InterPro" id="IPR042118">
    <property type="entry name" value="QueA_dom1"/>
</dbReference>
<keyword evidence="6 13" id="KW-0949">S-adenosyl-L-methionine</keyword>
<dbReference type="PANTHER" id="PTHR30307:SF0">
    <property type="entry name" value="S-ADENOSYLMETHIONINE:TRNA RIBOSYLTRANSFERASE-ISOMERASE"/>
    <property type="match status" value="1"/>
</dbReference>
<sequence>MMKTTQQPNTLNVNDFDFELPEELIAQTPLLDRTSSRLLVMNKESGKTEHKHFRDIIDYLHEGDTLVLNDTRVLPARLMGVKEDTGANIELLLLKQIEDDVWETLVKPAKKVKVGTVVSFGEGLLRAECTGILDHGGRHFKMIYDGIFYEILDQLGEMPLPPYIREKLEDQDRYQTVFAKERGSAAAPTAGLHFTDELLKKIEEKGVNIAFITLHVGLGTFRPVSVESIEDHEMHAEFYRINKETAELINNTKAQGGRVISVGTTSTRTLESVANKFGGELKEDSGWTDIFIFPGYDFKAIDGLITNFHLPKSTLVMLVSALSNRDNILNAYNEAVNERYRFFSFGDAMFIEPQKKETHHD</sequence>
<dbReference type="NCBIfam" id="TIGR00113">
    <property type="entry name" value="queA"/>
    <property type="match status" value="1"/>
</dbReference>
<evidence type="ECO:0000256" key="5">
    <source>
        <dbReference type="ARBA" id="ARBA00022679"/>
    </source>
</evidence>
<evidence type="ECO:0000256" key="8">
    <source>
        <dbReference type="ARBA" id="ARBA00052751"/>
    </source>
</evidence>
<comment type="catalytic activity">
    <reaction evidence="8 13">
        <text>7-aminomethyl-7-carbaguanosine(34) in tRNA + S-adenosyl-L-methionine = epoxyqueuosine(34) in tRNA + adenine + L-methionine + 2 H(+)</text>
        <dbReference type="Rhea" id="RHEA:32155"/>
        <dbReference type="Rhea" id="RHEA-COMP:10342"/>
        <dbReference type="Rhea" id="RHEA-COMP:18582"/>
        <dbReference type="ChEBI" id="CHEBI:15378"/>
        <dbReference type="ChEBI" id="CHEBI:16708"/>
        <dbReference type="ChEBI" id="CHEBI:57844"/>
        <dbReference type="ChEBI" id="CHEBI:59789"/>
        <dbReference type="ChEBI" id="CHEBI:82833"/>
        <dbReference type="ChEBI" id="CHEBI:194443"/>
        <dbReference type="EC" id="2.4.99.17"/>
    </reaction>
</comment>
<dbReference type="GO" id="GO:0008616">
    <property type="term" value="P:tRNA queuosine(34) biosynthetic process"/>
    <property type="evidence" value="ECO:0007669"/>
    <property type="project" value="UniProtKB-UniRule"/>
</dbReference>
<dbReference type="HAMAP" id="MF_00113">
    <property type="entry name" value="QueA"/>
    <property type="match status" value="1"/>
</dbReference>
<dbReference type="Proteomes" id="UP000251002">
    <property type="component" value="Unassembled WGS sequence"/>
</dbReference>
<evidence type="ECO:0000313" key="14">
    <source>
        <dbReference type="EMBL" id="RAZ76580.1"/>
    </source>
</evidence>
<dbReference type="SUPFAM" id="SSF111337">
    <property type="entry name" value="QueA-like"/>
    <property type="match status" value="1"/>
</dbReference>
<gene>
    <name evidence="13" type="primary">queA</name>
    <name evidence="14" type="ORF">DP120_11110</name>
</gene>
<evidence type="ECO:0000256" key="12">
    <source>
        <dbReference type="ARBA" id="ARBA00076160"/>
    </source>
</evidence>
<evidence type="ECO:0000256" key="2">
    <source>
        <dbReference type="ARBA" id="ARBA00004691"/>
    </source>
</evidence>
<accession>A0A365KTS1</accession>
<reference evidence="14 15" key="1">
    <citation type="submission" date="2018-06" db="EMBL/GenBank/DDBJ databases">
        <title>The draft genome sequences of strains SCU63 and S1.</title>
        <authorList>
            <person name="Gan L."/>
        </authorList>
    </citation>
    <scope>NUCLEOTIDE SEQUENCE [LARGE SCALE GENOMIC DNA]</scope>
    <source>
        <strain evidence="14 15">SCU63</strain>
    </source>
</reference>
<dbReference type="PANTHER" id="PTHR30307">
    <property type="entry name" value="S-ADENOSYLMETHIONINE:TRNA RIBOSYLTRANSFERASE-ISOMERASE"/>
    <property type="match status" value="1"/>
</dbReference>
<protein>
    <recommendedName>
        <fullName evidence="11 13">S-adenosylmethionine:tRNA ribosyltransferase-isomerase</fullName>
        <ecNumber evidence="10 13">2.4.99.17</ecNumber>
    </recommendedName>
    <alternativeName>
        <fullName evidence="12 13">Queuosine biosynthesis protein QueA</fullName>
    </alternativeName>
</protein>
<dbReference type="EMBL" id="QLZR01000004">
    <property type="protein sequence ID" value="RAZ76580.1"/>
    <property type="molecule type" value="Genomic_DNA"/>
</dbReference>
<comment type="function">
    <text evidence="13">Transfers and isomerizes the ribose moiety from AdoMet to the 7-aminomethyl group of 7-deazaguanine (preQ1-tRNA) to give epoxyqueuosine (oQ-tRNA).</text>
</comment>
<evidence type="ECO:0000256" key="9">
    <source>
        <dbReference type="ARBA" id="ARBA00061210"/>
    </source>
</evidence>
<comment type="subunit">
    <text evidence="3 13">Monomer.</text>
</comment>